<dbReference type="KEGG" id="hsw:Hsw_PA0228"/>
<accession>W8EYZ5</accession>
<dbReference type="EMBL" id="CP007144">
    <property type="protein sequence ID" value="AHJ95561.1"/>
    <property type="molecule type" value="Genomic_DNA"/>
</dbReference>
<keyword evidence="2" id="KW-1185">Reference proteome</keyword>
<name>W8EYZ5_9BACT</name>
<geneLocation type="plasmid" evidence="1 2">
    <name>pHsw1</name>
</geneLocation>
<keyword evidence="1" id="KW-0614">Plasmid</keyword>
<evidence type="ECO:0000313" key="2">
    <source>
        <dbReference type="Proteomes" id="UP000019423"/>
    </source>
</evidence>
<organism evidence="1 2">
    <name type="scientific">Hymenobacter swuensis DY53</name>
    <dbReference type="NCBI Taxonomy" id="1227739"/>
    <lineage>
        <taxon>Bacteria</taxon>
        <taxon>Pseudomonadati</taxon>
        <taxon>Bacteroidota</taxon>
        <taxon>Cytophagia</taxon>
        <taxon>Cytophagales</taxon>
        <taxon>Hymenobacteraceae</taxon>
        <taxon>Hymenobacter</taxon>
    </lineage>
</organism>
<evidence type="ECO:0000313" key="1">
    <source>
        <dbReference type="EMBL" id="AHJ95561.1"/>
    </source>
</evidence>
<sequence length="449" mass="49397">MPDSLFNEFTVCPLTGLPSKGRASFSPYEGNNSLVLFQFVPIGRAVFEFNFLVGLYHSAAAGTLSPSAKLAGLCRQASEKGQEPVHITSKLFHDAQGTSETLDEKRDHLLRVLLEVDIPAYKTRDIDIHQDFPLAFAQNGAELHLILEECIRRGLLDFQKPFDTPNDWPDGRRTHYFGVHLTRAGEKAAADSILPPQLTTSTMTSEDIVRRQAQVAFSRAQAQRFAFNSPDGLVKTRTVLIAGTEQFYDKSDKKIYLEEVLNLLDTALAKHKPGCEFRGKSEPCPIELGMQETIHFVQQEVKKLGKVEVAFPFQTNHIFNFSGGSTNTVATGANAMQTTNTGQGALLNVARGNTITQSGGAGDVQQMKELVEQLKQVLAGESFARQREDIDDQLQMVEAQLQRPEPRKSILERSVKSLQELAAEGLGSVGGHAAFEILKQLAEQVSSLG</sequence>
<dbReference type="RefSeq" id="WP_044000463.1">
    <property type="nucleotide sequence ID" value="NZ_CP007144.1"/>
</dbReference>
<gene>
    <name evidence="1" type="ORF">Hsw_PA0228</name>
</gene>
<dbReference type="HOGENOM" id="CLU_609390_0_0_10"/>
<dbReference type="Proteomes" id="UP000019423">
    <property type="component" value="Plasmid pHsw1"/>
</dbReference>
<dbReference type="OrthoDB" id="9817706at2"/>
<reference evidence="1 2" key="1">
    <citation type="submission" date="2014-01" db="EMBL/GenBank/DDBJ databases">
        <title>Complete sequence of plasmid1 of ionizing-radiation resistance bacterium Hymenobacter swuensis DY53.</title>
        <authorList>
            <person name="Jung J.-H."/>
            <person name="Jeong S.-W."/>
            <person name="Joe M.-H."/>
            <person name="Cho y.-j."/>
            <person name="Kim M.-K."/>
            <person name="Lim S.-Y."/>
        </authorList>
    </citation>
    <scope>NUCLEOTIDE SEQUENCE [LARGE SCALE GENOMIC DNA]</scope>
    <source>
        <strain evidence="1 2">DY53</strain>
        <plasmid evidence="1 2">pHsw1</plasmid>
    </source>
</reference>
<proteinExistence type="predicted"/>
<dbReference type="PATRIC" id="fig|1227739.3.peg.248"/>
<dbReference type="AlphaFoldDB" id="W8EYZ5"/>
<protein>
    <submittedName>
        <fullName evidence="1">Uncharacterized protein</fullName>
    </submittedName>
</protein>